<dbReference type="AlphaFoldDB" id="A0A8J2PZF1"/>
<dbReference type="PANTHER" id="PTHR46706">
    <property type="entry name" value="PROTEIN QUA-1-RELATED"/>
    <property type="match status" value="1"/>
</dbReference>
<keyword evidence="3 5" id="KW-0732">Signal</keyword>
<dbReference type="Proteomes" id="UP000746747">
    <property type="component" value="Unassembled WGS sequence"/>
</dbReference>
<dbReference type="InterPro" id="IPR001767">
    <property type="entry name" value="Hedgehog_Hint"/>
</dbReference>
<dbReference type="Pfam" id="PF01079">
    <property type="entry name" value="Hint"/>
    <property type="match status" value="1"/>
</dbReference>
<organism evidence="8 9">
    <name type="scientific">Cercopithifilaria johnstoni</name>
    <dbReference type="NCBI Taxonomy" id="2874296"/>
    <lineage>
        <taxon>Eukaryota</taxon>
        <taxon>Metazoa</taxon>
        <taxon>Ecdysozoa</taxon>
        <taxon>Nematoda</taxon>
        <taxon>Chromadorea</taxon>
        <taxon>Rhabditida</taxon>
        <taxon>Spirurina</taxon>
        <taxon>Spiruromorpha</taxon>
        <taxon>Filarioidea</taxon>
        <taxon>Onchocercidae</taxon>
        <taxon>Cercopithifilaria</taxon>
    </lineage>
</organism>
<dbReference type="SMART" id="SM00306">
    <property type="entry name" value="HintN"/>
    <property type="match status" value="1"/>
</dbReference>
<dbReference type="GO" id="GO:0016539">
    <property type="term" value="P:intein-mediated protein splicing"/>
    <property type="evidence" value="ECO:0007669"/>
    <property type="project" value="InterPro"/>
</dbReference>
<dbReference type="InterPro" id="IPR003586">
    <property type="entry name" value="Hint_dom_C"/>
</dbReference>
<dbReference type="EMBL" id="CAKAEH010001260">
    <property type="protein sequence ID" value="CAG9533707.1"/>
    <property type="molecule type" value="Genomic_DNA"/>
</dbReference>
<dbReference type="GO" id="GO:0048731">
    <property type="term" value="P:system development"/>
    <property type="evidence" value="ECO:0007669"/>
    <property type="project" value="UniProtKB-ARBA"/>
</dbReference>
<feature type="compositionally biased region" description="Acidic residues" evidence="4">
    <location>
        <begin position="314"/>
        <end position="325"/>
    </location>
</feature>
<accession>A0A8J2PZF1</accession>
<evidence type="ECO:0000313" key="8">
    <source>
        <dbReference type="EMBL" id="CAG9533707.1"/>
    </source>
</evidence>
<dbReference type="SUPFAM" id="SSF51294">
    <property type="entry name" value="Hedgehog/intein (Hint) domain"/>
    <property type="match status" value="1"/>
</dbReference>
<feature type="region of interest" description="Disordered" evidence="4">
    <location>
        <begin position="275"/>
        <end position="382"/>
    </location>
</feature>
<feature type="chain" id="PRO_5035310015" evidence="5">
    <location>
        <begin position="20"/>
        <end position="789"/>
    </location>
</feature>
<feature type="compositionally biased region" description="Basic and acidic residues" evidence="4">
    <location>
        <begin position="298"/>
        <end position="313"/>
    </location>
</feature>
<feature type="domain" description="Hint" evidence="6">
    <location>
        <begin position="693"/>
        <end position="737"/>
    </location>
</feature>
<comment type="caution">
    <text evidence="8">The sequence shown here is derived from an EMBL/GenBank/DDBJ whole genome shotgun (WGS) entry which is preliminary data.</text>
</comment>
<evidence type="ECO:0000256" key="2">
    <source>
        <dbReference type="ARBA" id="ARBA00022473"/>
    </source>
</evidence>
<dbReference type="InterPro" id="IPR036844">
    <property type="entry name" value="Hint_dom_sf"/>
</dbReference>
<evidence type="ECO:0000256" key="1">
    <source>
        <dbReference type="ARBA" id="ARBA00004239"/>
    </source>
</evidence>
<dbReference type="GO" id="GO:0007267">
    <property type="term" value="P:cell-cell signaling"/>
    <property type="evidence" value="ECO:0007669"/>
    <property type="project" value="InterPro"/>
</dbReference>
<dbReference type="CDD" id="cd00081">
    <property type="entry name" value="Hint"/>
    <property type="match status" value="1"/>
</dbReference>
<comment type="subcellular location">
    <subcellularLocation>
        <location evidence="1">Secreted</location>
        <location evidence="1">Extracellular space</location>
    </subcellularLocation>
</comment>
<dbReference type="PROSITE" id="PS50817">
    <property type="entry name" value="INTEIN_N_TER"/>
    <property type="match status" value="1"/>
</dbReference>
<evidence type="ECO:0000256" key="3">
    <source>
        <dbReference type="ARBA" id="ARBA00022729"/>
    </source>
</evidence>
<reference evidence="8" key="1">
    <citation type="submission" date="2021-09" db="EMBL/GenBank/DDBJ databases">
        <authorList>
            <consortium name="Pathogen Informatics"/>
        </authorList>
    </citation>
    <scope>NUCLEOTIDE SEQUENCE</scope>
</reference>
<keyword evidence="9" id="KW-1185">Reference proteome</keyword>
<dbReference type="InterPro" id="IPR006141">
    <property type="entry name" value="Intein_N"/>
</dbReference>
<evidence type="ECO:0000256" key="4">
    <source>
        <dbReference type="SAM" id="MobiDB-lite"/>
    </source>
</evidence>
<sequence length="789" mass="90693">MKSLVFFLSLSLLIKHSVTITYRCDDDQIIVVQNFGNDTIRMHCQKPTLCGLRFLKCHYNHLQSYCGGKTNFVSHIQQATPIAPVIHTCCNLTINEDVQIKRTENDCFLYDLPDASNGTTAEELEKEDKEGYALLKNFDEVSDQFADFSGYRLRHYLLRKKEPSQLVIKGVERNEIGYRVTICSIQCKNDTEKVAKIIPDIDLNEKKPIIDDSNLNRIILTLRNLTNNEQWFVATWAEWSSKQWSEWSTERRIEFNDLYGIKGIGHRDRIHQKIDNKIKTNTGKGQQKSQDNKMSVHGTEKDNRRIDKTKDSSDCDDDDDDDQSDSTEVMNKKNVSRKEGKLKEHSEKFSNNGSKKKLLPEKQQFSGLNNQENLKSKSIPHKANETKRKEELFANRSKETKNVTKGRSKTTKTTTTVRGDGSNLKTQTNHTTIFPIISTTATIKEDRGHNGSFDNIKRVTKKIVLVEETGVKVKQNLIAKTNLPEEKLAISVNQTATDKKNNSKQTTNLKKKTFTENQKRQEEKKKYEKLKFGSTQLPPQSSTSPTRRNQTSHDAEHKKQQQQQQPVVDPPKPSKHCFSADTKVYTQNGEKTMKEISVGDFVLVPISKNQLRYERVEMFYHREPETRAKFVVLETESGRKLSVTELHLLPLGDCKQMHESMSDTGDIIDQWLWKSKFAHKARMGDCVFTVTSNHELQVDRIVKIGRQYLKGIYSPMTVEGSIVADGVLASCFSQVESHFSQKLVYDFLIFLTRIFGRLIQTFDEPIQHLPNFIDSIYNLGHFAVPFIKY</sequence>
<keyword evidence="2" id="KW-0217">Developmental protein</keyword>
<feature type="signal peptide" evidence="5">
    <location>
        <begin position="1"/>
        <end position="19"/>
    </location>
</feature>
<dbReference type="InterPro" id="IPR001657">
    <property type="entry name" value="Hedgehog"/>
</dbReference>
<evidence type="ECO:0000259" key="6">
    <source>
        <dbReference type="SMART" id="SM00305"/>
    </source>
</evidence>
<evidence type="ECO:0000259" key="7">
    <source>
        <dbReference type="SMART" id="SM00306"/>
    </source>
</evidence>
<feature type="region of interest" description="Disordered" evidence="4">
    <location>
        <begin position="398"/>
        <end position="427"/>
    </location>
</feature>
<evidence type="ECO:0000313" key="9">
    <source>
        <dbReference type="Proteomes" id="UP000746747"/>
    </source>
</evidence>
<dbReference type="PRINTS" id="PR00632">
    <property type="entry name" value="SONICHHOG"/>
</dbReference>
<protein>
    <submittedName>
        <fullName evidence="8">Uncharacterized protein</fullName>
    </submittedName>
</protein>
<feature type="compositionally biased region" description="Basic and acidic residues" evidence="4">
    <location>
        <begin position="513"/>
        <end position="531"/>
    </location>
</feature>
<dbReference type="SMART" id="SM00305">
    <property type="entry name" value="HintC"/>
    <property type="match status" value="1"/>
</dbReference>
<dbReference type="InterPro" id="IPR003587">
    <property type="entry name" value="Hint_dom_N"/>
</dbReference>
<dbReference type="Gene3D" id="2.170.16.10">
    <property type="entry name" value="Hedgehog/Intein (Hint) domain"/>
    <property type="match status" value="1"/>
</dbReference>
<dbReference type="GO" id="GO:0005576">
    <property type="term" value="C:extracellular region"/>
    <property type="evidence" value="ECO:0007669"/>
    <property type="project" value="UniProtKB-SubCell"/>
</dbReference>
<dbReference type="InterPro" id="IPR052140">
    <property type="entry name" value="Dev_Signal_Hedgehog-like"/>
</dbReference>
<feature type="region of interest" description="Disordered" evidence="4">
    <location>
        <begin position="494"/>
        <end position="578"/>
    </location>
</feature>
<name>A0A8J2PZF1_9BILA</name>
<feature type="compositionally biased region" description="Basic and acidic residues" evidence="4">
    <location>
        <begin position="336"/>
        <end position="348"/>
    </location>
</feature>
<feature type="compositionally biased region" description="Polar residues" evidence="4">
    <location>
        <begin position="279"/>
        <end position="293"/>
    </location>
</feature>
<evidence type="ECO:0000256" key="5">
    <source>
        <dbReference type="SAM" id="SignalP"/>
    </source>
</evidence>
<feature type="compositionally biased region" description="Low complexity" evidence="4">
    <location>
        <begin position="534"/>
        <end position="546"/>
    </location>
</feature>
<proteinExistence type="predicted"/>
<dbReference type="OrthoDB" id="5212at2759"/>
<feature type="compositionally biased region" description="Polar residues" evidence="4">
    <location>
        <begin position="363"/>
        <end position="373"/>
    </location>
</feature>
<dbReference type="GO" id="GO:0016540">
    <property type="term" value="P:protein autoprocessing"/>
    <property type="evidence" value="ECO:0007669"/>
    <property type="project" value="InterPro"/>
</dbReference>
<gene>
    <name evidence="8" type="ORF">CJOHNSTONI_LOCUS3910</name>
</gene>
<dbReference type="PANTHER" id="PTHR46706:SF12">
    <property type="entry name" value="PROTEIN QUA-1-RELATED"/>
    <property type="match status" value="1"/>
</dbReference>
<feature type="domain" description="Hint" evidence="7">
    <location>
        <begin position="575"/>
        <end position="691"/>
    </location>
</feature>